<dbReference type="Proteomes" id="UP000828390">
    <property type="component" value="Unassembled WGS sequence"/>
</dbReference>
<dbReference type="AlphaFoldDB" id="A0A9D4KKW6"/>
<evidence type="ECO:0000313" key="1">
    <source>
        <dbReference type="EMBL" id="KAH3841137.1"/>
    </source>
</evidence>
<evidence type="ECO:0000313" key="2">
    <source>
        <dbReference type="Proteomes" id="UP000828390"/>
    </source>
</evidence>
<name>A0A9D4KKW6_DREPO</name>
<organism evidence="1 2">
    <name type="scientific">Dreissena polymorpha</name>
    <name type="common">Zebra mussel</name>
    <name type="synonym">Mytilus polymorpha</name>
    <dbReference type="NCBI Taxonomy" id="45954"/>
    <lineage>
        <taxon>Eukaryota</taxon>
        <taxon>Metazoa</taxon>
        <taxon>Spiralia</taxon>
        <taxon>Lophotrochozoa</taxon>
        <taxon>Mollusca</taxon>
        <taxon>Bivalvia</taxon>
        <taxon>Autobranchia</taxon>
        <taxon>Heteroconchia</taxon>
        <taxon>Euheterodonta</taxon>
        <taxon>Imparidentia</taxon>
        <taxon>Neoheterodontei</taxon>
        <taxon>Myida</taxon>
        <taxon>Dreissenoidea</taxon>
        <taxon>Dreissenidae</taxon>
        <taxon>Dreissena</taxon>
    </lineage>
</organism>
<gene>
    <name evidence="1" type="ORF">DPMN_114595</name>
</gene>
<accession>A0A9D4KKW6</accession>
<dbReference type="EMBL" id="JAIWYP010000004">
    <property type="protein sequence ID" value="KAH3841137.1"/>
    <property type="molecule type" value="Genomic_DNA"/>
</dbReference>
<sequence>MRFEDHGFDVCLSCLMHIPKLLLLSPLFDVLPLDTVPVLALPSAKLPVSVHASLQILGLRWCWTRISISGYGWPYFYPYYWV</sequence>
<comment type="caution">
    <text evidence="1">The sequence shown here is derived from an EMBL/GenBank/DDBJ whole genome shotgun (WGS) entry which is preliminary data.</text>
</comment>
<reference evidence="1" key="2">
    <citation type="submission" date="2020-11" db="EMBL/GenBank/DDBJ databases">
        <authorList>
            <person name="McCartney M.A."/>
            <person name="Auch B."/>
            <person name="Kono T."/>
            <person name="Mallez S."/>
            <person name="Becker A."/>
            <person name="Gohl D.M."/>
            <person name="Silverstein K.A.T."/>
            <person name="Koren S."/>
            <person name="Bechman K.B."/>
            <person name="Herman A."/>
            <person name="Abrahante J.E."/>
            <person name="Garbe J."/>
        </authorList>
    </citation>
    <scope>NUCLEOTIDE SEQUENCE</scope>
    <source>
        <strain evidence="1">Duluth1</strain>
        <tissue evidence="1">Whole animal</tissue>
    </source>
</reference>
<proteinExistence type="predicted"/>
<keyword evidence="2" id="KW-1185">Reference proteome</keyword>
<protein>
    <submittedName>
        <fullName evidence="1">Uncharacterized protein</fullName>
    </submittedName>
</protein>
<reference evidence="1" key="1">
    <citation type="journal article" date="2019" name="bioRxiv">
        <title>The Genome of the Zebra Mussel, Dreissena polymorpha: A Resource for Invasive Species Research.</title>
        <authorList>
            <person name="McCartney M.A."/>
            <person name="Auch B."/>
            <person name="Kono T."/>
            <person name="Mallez S."/>
            <person name="Zhang Y."/>
            <person name="Obille A."/>
            <person name="Becker A."/>
            <person name="Abrahante J.E."/>
            <person name="Garbe J."/>
            <person name="Badalamenti J.P."/>
            <person name="Herman A."/>
            <person name="Mangelson H."/>
            <person name="Liachko I."/>
            <person name="Sullivan S."/>
            <person name="Sone E.D."/>
            <person name="Koren S."/>
            <person name="Silverstein K.A.T."/>
            <person name="Beckman K.B."/>
            <person name="Gohl D.M."/>
        </authorList>
    </citation>
    <scope>NUCLEOTIDE SEQUENCE</scope>
    <source>
        <strain evidence="1">Duluth1</strain>
        <tissue evidence="1">Whole animal</tissue>
    </source>
</reference>